<comment type="caution">
    <text evidence="3">The sequence shown here is derived from an EMBL/GenBank/DDBJ whole genome shotgun (WGS) entry which is preliminary data.</text>
</comment>
<dbReference type="RefSeq" id="WP_048180146.1">
    <property type="nucleotide sequence ID" value="NZ_JXOJ01000001.1"/>
</dbReference>
<dbReference type="Pfam" id="PF08308">
    <property type="entry name" value="PEGA"/>
    <property type="match status" value="1"/>
</dbReference>
<keyword evidence="1" id="KW-1133">Transmembrane helix</keyword>
<dbReference type="OrthoDB" id="107355at2157"/>
<dbReference type="PATRIC" id="fig|1550566.3.peg.375"/>
<organism evidence="3 4">
    <name type="scientific">Methanoculleus sediminis</name>
    <dbReference type="NCBI Taxonomy" id="1550566"/>
    <lineage>
        <taxon>Archaea</taxon>
        <taxon>Methanobacteriati</taxon>
        <taxon>Methanobacteriota</taxon>
        <taxon>Stenosarchaea group</taxon>
        <taxon>Methanomicrobia</taxon>
        <taxon>Methanomicrobiales</taxon>
        <taxon>Methanomicrobiaceae</taxon>
        <taxon>Methanoculleus</taxon>
    </lineage>
</organism>
<dbReference type="STRING" id="1550566.SZ63_01790"/>
<reference evidence="3 4" key="1">
    <citation type="journal article" date="2015" name="Int. J. Syst. Evol. Microbiol.">
        <title>Methanoculleus sediminis sp. nov., a methanogen from sediments near a submarine mud volcano.</title>
        <authorList>
            <person name="Chen S.C."/>
            <person name="Chen M.F."/>
            <person name="Lai M.C."/>
            <person name="Weng C.Y."/>
            <person name="Wu S.Y."/>
            <person name="Lin S."/>
            <person name="Yang T.F."/>
            <person name="Chen P.C."/>
        </authorList>
    </citation>
    <scope>NUCLEOTIDE SEQUENCE [LARGE SCALE GENOMIC DNA]</scope>
    <source>
        <strain evidence="3 4">S3Fa</strain>
    </source>
</reference>
<sequence>MKKSRLAIAILISCVLLCCSAQAVTLRISVADDKTDDALADASIYIDGDYVGSTNSAGIYSYVHSGKKDLYLKVVRKGYRNWVEYVDYDATRVGVDMIREDATLTFELYDAGTLKPIVGGVVRVTGTDYSDSEVTGSTGTVNFPVKAGDLYNAEIRASGYHDLSKTVQMESSGRTVQCLLFSNDILGVQVLDAETSAPLKDAEVYVDNARAGVTDADGRLQFHLERAKRYSFRVTAPDYQPYQESRYLEVDDVFLPVRLSKSEYPVSITVFNEATKPVEGAEIYLNGTLQGKTSQYGRFMLSNIHAGIYEIVVRASGYEDWSETRQISGQGEDIVAELGYDRASVTIRAQDPDQNPVAGAVVVIDGQVVGVTDSLGCLKTVLVTNKVHAVTAACDGYRNISIDADIPLGITETTVPLVMEQDFNVWVLVAGVGVAAAALIGAVMVFRHRRAGRNRGRSRGRDSL</sequence>
<evidence type="ECO:0000313" key="4">
    <source>
        <dbReference type="Proteomes" id="UP000035301"/>
    </source>
</evidence>
<dbReference type="SUPFAM" id="SSF49464">
    <property type="entry name" value="Carboxypeptidase regulatory domain-like"/>
    <property type="match status" value="2"/>
</dbReference>
<protein>
    <recommendedName>
        <fullName evidence="2">PEGA domain-containing protein</fullName>
    </recommendedName>
</protein>
<evidence type="ECO:0000259" key="2">
    <source>
        <dbReference type="Pfam" id="PF08308"/>
    </source>
</evidence>
<dbReference type="Proteomes" id="UP000035301">
    <property type="component" value="Unassembled WGS sequence"/>
</dbReference>
<gene>
    <name evidence="3" type="ORF">SZ63_01790</name>
</gene>
<dbReference type="Gene3D" id="2.60.40.1120">
    <property type="entry name" value="Carboxypeptidase-like, regulatory domain"/>
    <property type="match status" value="3"/>
</dbReference>
<keyword evidence="1" id="KW-0472">Membrane</keyword>
<keyword evidence="1" id="KW-0812">Transmembrane</keyword>
<dbReference type="PANTHER" id="PTHR36194">
    <property type="entry name" value="S-LAYER-LIKE PROTEIN"/>
    <property type="match status" value="1"/>
</dbReference>
<evidence type="ECO:0000313" key="3">
    <source>
        <dbReference type="EMBL" id="KLK89195.1"/>
    </source>
</evidence>
<keyword evidence="4" id="KW-1185">Reference proteome</keyword>
<dbReference type="InterPro" id="IPR008969">
    <property type="entry name" value="CarboxyPept-like_regulatory"/>
</dbReference>
<dbReference type="PANTHER" id="PTHR36194:SF1">
    <property type="entry name" value="S-LAYER-LIKE PROTEIN"/>
    <property type="match status" value="1"/>
</dbReference>
<feature type="domain" description="PEGA" evidence="2">
    <location>
        <begin position="279"/>
        <end position="326"/>
    </location>
</feature>
<dbReference type="AlphaFoldDB" id="A0A0H1R1V1"/>
<name>A0A0H1R1V1_9EURY</name>
<dbReference type="EMBL" id="JXOJ01000001">
    <property type="protein sequence ID" value="KLK89195.1"/>
    <property type="molecule type" value="Genomic_DNA"/>
</dbReference>
<accession>A0A0H1R1V1</accession>
<dbReference type="InterPro" id="IPR013229">
    <property type="entry name" value="PEGA"/>
</dbReference>
<proteinExistence type="predicted"/>
<feature type="transmembrane region" description="Helical" evidence="1">
    <location>
        <begin position="423"/>
        <end position="446"/>
    </location>
</feature>
<evidence type="ECO:0000256" key="1">
    <source>
        <dbReference type="SAM" id="Phobius"/>
    </source>
</evidence>